<dbReference type="AlphaFoldDB" id="A0A9X9LVH8"/>
<evidence type="ECO:0000256" key="1">
    <source>
        <dbReference type="SAM" id="MobiDB-lite"/>
    </source>
</evidence>
<evidence type="ECO:0000313" key="3">
    <source>
        <dbReference type="Proteomes" id="UP000269945"/>
    </source>
</evidence>
<feature type="compositionally biased region" description="Basic and acidic residues" evidence="1">
    <location>
        <begin position="50"/>
        <end position="64"/>
    </location>
</feature>
<proteinExistence type="predicted"/>
<reference evidence="2 3" key="1">
    <citation type="submission" date="2018-10" db="EMBL/GenBank/DDBJ databases">
        <authorList>
            <person name="Ekblom R."/>
            <person name="Jareborg N."/>
        </authorList>
    </citation>
    <scope>NUCLEOTIDE SEQUENCE [LARGE SCALE GENOMIC DNA]</scope>
    <source>
        <tissue evidence="2">Muscle</tissue>
    </source>
</reference>
<dbReference type="GO" id="GO:0006412">
    <property type="term" value="P:translation"/>
    <property type="evidence" value="ECO:0007669"/>
    <property type="project" value="InterPro"/>
</dbReference>
<name>A0A9X9LVH8_GULGU</name>
<comment type="caution">
    <text evidence="2">The sequence shown here is derived from an EMBL/GenBank/DDBJ whole genome shotgun (WGS) entry which is preliminary data.</text>
</comment>
<protein>
    <submittedName>
        <fullName evidence="2">Uncharacterized protein</fullName>
    </submittedName>
</protein>
<dbReference type="Proteomes" id="UP000269945">
    <property type="component" value="Unassembled WGS sequence"/>
</dbReference>
<dbReference type="Gene3D" id="1.10.287.310">
    <property type="match status" value="1"/>
</dbReference>
<dbReference type="InterPro" id="IPR036049">
    <property type="entry name" value="Ribosomal_uL29_sf"/>
</dbReference>
<accession>A0A9X9LVH8</accession>
<feature type="non-terminal residue" evidence="2">
    <location>
        <position position="1"/>
    </location>
</feature>
<keyword evidence="3" id="KW-1185">Reference proteome</keyword>
<dbReference type="GO" id="GO:0005840">
    <property type="term" value="C:ribosome"/>
    <property type="evidence" value="ECO:0007669"/>
    <property type="project" value="InterPro"/>
</dbReference>
<sequence>SKKEELLKQLEDLKVELSQLHNRQRDRWCSFQIRQDPSCLQTHRSCSHQHQPDSEKEPRETLQE</sequence>
<dbReference type="GO" id="GO:0003735">
    <property type="term" value="F:structural constituent of ribosome"/>
    <property type="evidence" value="ECO:0007669"/>
    <property type="project" value="InterPro"/>
</dbReference>
<gene>
    <name evidence="2" type="ORF">BN2614_LOCUS1</name>
</gene>
<evidence type="ECO:0000313" key="2">
    <source>
        <dbReference type="EMBL" id="VCW97378.1"/>
    </source>
</evidence>
<dbReference type="EMBL" id="CYRY02021558">
    <property type="protein sequence ID" value="VCW97378.1"/>
    <property type="molecule type" value="Genomic_DNA"/>
</dbReference>
<organism evidence="2 3">
    <name type="scientific">Gulo gulo</name>
    <name type="common">Wolverine</name>
    <name type="synonym">Gluton</name>
    <dbReference type="NCBI Taxonomy" id="48420"/>
    <lineage>
        <taxon>Eukaryota</taxon>
        <taxon>Metazoa</taxon>
        <taxon>Chordata</taxon>
        <taxon>Craniata</taxon>
        <taxon>Vertebrata</taxon>
        <taxon>Euteleostomi</taxon>
        <taxon>Mammalia</taxon>
        <taxon>Eutheria</taxon>
        <taxon>Laurasiatheria</taxon>
        <taxon>Carnivora</taxon>
        <taxon>Caniformia</taxon>
        <taxon>Musteloidea</taxon>
        <taxon>Mustelidae</taxon>
        <taxon>Guloninae</taxon>
        <taxon>Gulo</taxon>
    </lineage>
</organism>
<feature type="region of interest" description="Disordered" evidence="1">
    <location>
        <begin position="42"/>
        <end position="64"/>
    </location>
</feature>